<dbReference type="InterPro" id="IPR016035">
    <property type="entry name" value="Acyl_Trfase/lysoPLipase"/>
</dbReference>
<dbReference type="PROSITE" id="PS51635">
    <property type="entry name" value="PNPLA"/>
    <property type="match status" value="1"/>
</dbReference>
<dbReference type="PANTHER" id="PTHR14226:SF57">
    <property type="entry name" value="BLR7027 PROTEIN"/>
    <property type="match status" value="1"/>
</dbReference>
<dbReference type="GO" id="GO:0016042">
    <property type="term" value="P:lipid catabolic process"/>
    <property type="evidence" value="ECO:0007669"/>
    <property type="project" value="UniProtKB-UniRule"/>
</dbReference>
<dbReference type="PANTHER" id="PTHR14226">
    <property type="entry name" value="NEUROPATHY TARGET ESTERASE/SWISS CHEESE D.MELANOGASTER"/>
    <property type="match status" value="1"/>
</dbReference>
<dbReference type="SUPFAM" id="SSF52151">
    <property type="entry name" value="FabD/lysophospholipase-like"/>
    <property type="match status" value="1"/>
</dbReference>
<accession>C5CI79</accession>
<dbReference type="EMBL" id="CP001634">
    <property type="protein sequence ID" value="ACR80781.1"/>
    <property type="molecule type" value="Genomic_DNA"/>
</dbReference>
<sequence>MFSTGFSEKIALVFSGGGGRGAYEVGVWKAVMDLGEEIGGVYGTSVGAINGAGVAMGEFELARKLWLTATYEDIMKISPNIRPLFEGDIKNLKLSSIAEAVKMLFEESGIDVSPLRKKLSEIISEEEIRSSPIDYGLVAYSVSSLSPVMLYIDDIPEGMLIDYILASANFPVFKRENIGGAKFIDGGVYANIPVEMAIKKGFKKIVVVDIGTYGIVDILNLIKGFTKSDEEIIYIKPREYYGGILTFDPEVSKKYMAEGYLDTLKAYGILHGNVYYIYPGEDLIGKFFMSLDDQQRAQAMAILEIKPLEDAPVAYHYYRQVLPYLESAFKTFNAPPRKTCEAVLENIASYLEINKLRPYSIEELFKTIVNSDEPQTTRSTLLKLTVGKKYDMLIEFLKFIWNNSKHDVEISEDYKRIRSSFESLITIP</sequence>
<dbReference type="Gene3D" id="3.40.1090.10">
    <property type="entry name" value="Cytosolic phospholipase A2 catalytic domain"/>
    <property type="match status" value="2"/>
</dbReference>
<keyword evidence="2 4" id="KW-0442">Lipid degradation</keyword>
<dbReference type="KEGG" id="kol:Kole_2104"/>
<dbReference type="Pfam" id="PF01734">
    <property type="entry name" value="Patatin"/>
    <property type="match status" value="1"/>
</dbReference>
<dbReference type="eggNOG" id="COG1752">
    <property type="taxonomic scope" value="Bacteria"/>
</dbReference>
<organism evidence="6 7">
    <name type="scientific">Kosmotoga olearia (strain ATCC BAA-1733 / DSM 21960 / TBF 19.5.1)</name>
    <dbReference type="NCBI Taxonomy" id="521045"/>
    <lineage>
        <taxon>Bacteria</taxon>
        <taxon>Thermotogati</taxon>
        <taxon>Thermotogota</taxon>
        <taxon>Thermotogae</taxon>
        <taxon>Kosmotogales</taxon>
        <taxon>Kosmotogaceae</taxon>
        <taxon>Kosmotoga</taxon>
    </lineage>
</organism>
<feature type="short sequence motif" description="DGA/G" evidence="4">
    <location>
        <begin position="185"/>
        <end position="187"/>
    </location>
</feature>
<feature type="active site" description="Proton acceptor" evidence="4">
    <location>
        <position position="185"/>
    </location>
</feature>
<feature type="short sequence motif" description="GXSXG" evidence="4">
    <location>
        <begin position="43"/>
        <end position="47"/>
    </location>
</feature>
<dbReference type="Proteomes" id="UP000002382">
    <property type="component" value="Chromosome"/>
</dbReference>
<feature type="active site" description="Nucleophile" evidence="4">
    <location>
        <position position="45"/>
    </location>
</feature>
<reference evidence="6 7" key="1">
    <citation type="submission" date="2009-06" db="EMBL/GenBank/DDBJ databases">
        <title>Complete sequence of Thermotogales bacterium TBF 19.5.1.</title>
        <authorList>
            <consortium name="US DOE Joint Genome Institute"/>
            <person name="Lucas S."/>
            <person name="Copeland A."/>
            <person name="Lapidus A."/>
            <person name="Glavina del Rio T."/>
            <person name="Tice H."/>
            <person name="Bruce D."/>
            <person name="Goodwin L."/>
            <person name="Pitluck S."/>
            <person name="Chertkov O."/>
            <person name="Brettin T."/>
            <person name="Detter J.C."/>
            <person name="Han C."/>
            <person name="Schmutz J."/>
            <person name="Larimer F."/>
            <person name="Land M."/>
            <person name="Hauser L."/>
            <person name="Kyrpides N."/>
            <person name="Ovchinnikova G."/>
            <person name="Noll K."/>
        </authorList>
    </citation>
    <scope>NUCLEOTIDE SEQUENCE [LARGE SCALE GENOMIC DNA]</scope>
    <source>
        <strain evidence="7">ATCC BAA-1733 / DSM 21960 / TBF 19.5.1</strain>
    </source>
</reference>
<reference evidence="6 7" key="2">
    <citation type="journal article" date="2011" name="J. Bacteriol.">
        <title>Genome Sequence of Kosmotoga olearia Strain TBF 19.5.1, a Thermophilic Bacterium with a Wide Growth Temperature Range, Isolated from the Troll B Oil Platform in the North Sea.</title>
        <authorList>
            <person name="Swithers K.S."/>
            <person name="Dipippo J.L."/>
            <person name="Bruce D.C."/>
            <person name="Detter C."/>
            <person name="Tapia R."/>
            <person name="Han S."/>
            <person name="Goodwin L.A."/>
            <person name="Han J."/>
            <person name="Woyke T."/>
            <person name="Pitluck S."/>
            <person name="Pennacchio L."/>
            <person name="Nolan M."/>
            <person name="Mikhailova N."/>
            <person name="Land M.L."/>
            <person name="Nesbo C.L."/>
            <person name="Gogarten J.P."/>
            <person name="Noll K.M."/>
        </authorList>
    </citation>
    <scope>NUCLEOTIDE SEQUENCE [LARGE SCALE GENOMIC DNA]</scope>
    <source>
        <strain evidence="7">ATCC BAA-1733 / DSM 21960 / TBF 19.5.1</strain>
    </source>
</reference>
<evidence type="ECO:0000313" key="7">
    <source>
        <dbReference type="Proteomes" id="UP000002382"/>
    </source>
</evidence>
<dbReference type="GO" id="GO:0016787">
    <property type="term" value="F:hydrolase activity"/>
    <property type="evidence" value="ECO:0007669"/>
    <property type="project" value="UniProtKB-UniRule"/>
</dbReference>
<keyword evidence="7" id="KW-1185">Reference proteome</keyword>
<dbReference type="CDD" id="cd07209">
    <property type="entry name" value="Pat_hypo_Ecoli_Z1214_like"/>
    <property type="match status" value="1"/>
</dbReference>
<name>C5CI79_KOSOT</name>
<proteinExistence type="predicted"/>
<protein>
    <submittedName>
        <fullName evidence="6">Patatin</fullName>
    </submittedName>
</protein>
<gene>
    <name evidence="6" type="ordered locus">Kole_2104</name>
</gene>
<keyword evidence="3 4" id="KW-0443">Lipid metabolism</keyword>
<evidence type="ECO:0000259" key="5">
    <source>
        <dbReference type="PROSITE" id="PS51635"/>
    </source>
</evidence>
<dbReference type="InterPro" id="IPR050301">
    <property type="entry name" value="NTE"/>
</dbReference>
<evidence type="ECO:0000256" key="2">
    <source>
        <dbReference type="ARBA" id="ARBA00022963"/>
    </source>
</evidence>
<dbReference type="AlphaFoldDB" id="C5CI79"/>
<feature type="short sequence motif" description="GXGXXG" evidence="4">
    <location>
        <begin position="16"/>
        <end position="21"/>
    </location>
</feature>
<evidence type="ECO:0000256" key="4">
    <source>
        <dbReference type="PROSITE-ProRule" id="PRU01161"/>
    </source>
</evidence>
<dbReference type="STRING" id="521045.Kole_2104"/>
<keyword evidence="1 4" id="KW-0378">Hydrolase</keyword>
<dbReference type="HOGENOM" id="CLU_034454_3_0_0"/>
<feature type="domain" description="PNPLA" evidence="5">
    <location>
        <begin position="12"/>
        <end position="198"/>
    </location>
</feature>
<evidence type="ECO:0000256" key="3">
    <source>
        <dbReference type="ARBA" id="ARBA00023098"/>
    </source>
</evidence>
<evidence type="ECO:0000256" key="1">
    <source>
        <dbReference type="ARBA" id="ARBA00022801"/>
    </source>
</evidence>
<dbReference type="InterPro" id="IPR002641">
    <property type="entry name" value="PNPLA_dom"/>
</dbReference>
<evidence type="ECO:0000313" key="6">
    <source>
        <dbReference type="EMBL" id="ACR80781.1"/>
    </source>
</evidence>